<dbReference type="Gene3D" id="2.60.20.10">
    <property type="entry name" value="Crystallins"/>
    <property type="match status" value="1"/>
</dbReference>
<dbReference type="SUPFAM" id="SSF49695">
    <property type="entry name" value="gamma-Crystallin-like"/>
    <property type="match status" value="1"/>
</dbReference>
<dbReference type="SMART" id="SM00247">
    <property type="entry name" value="XTALbg"/>
    <property type="match status" value="1"/>
</dbReference>
<evidence type="ECO:0000313" key="5">
    <source>
        <dbReference type="Proteomes" id="UP000325255"/>
    </source>
</evidence>
<organism evidence="4 5">
    <name type="scientific">Rhodovastum atsumiense</name>
    <dbReference type="NCBI Taxonomy" id="504468"/>
    <lineage>
        <taxon>Bacteria</taxon>
        <taxon>Pseudomonadati</taxon>
        <taxon>Pseudomonadota</taxon>
        <taxon>Alphaproteobacteria</taxon>
        <taxon>Acetobacterales</taxon>
        <taxon>Acetobacteraceae</taxon>
        <taxon>Rhodovastum</taxon>
    </lineage>
</organism>
<dbReference type="RefSeq" id="WP_150044206.1">
    <property type="nucleotide sequence ID" value="NZ_OW485601.1"/>
</dbReference>
<dbReference type="PROSITE" id="PS50915">
    <property type="entry name" value="CRYSTALLIN_BETA_GAMMA"/>
    <property type="match status" value="1"/>
</dbReference>
<dbReference type="AlphaFoldDB" id="A0A5M6ILJ8"/>
<protein>
    <recommendedName>
        <fullName evidence="3">Beta/gamma crystallin 'Greek key' domain-containing protein</fullName>
    </recommendedName>
</protein>
<dbReference type="InterPro" id="IPR001064">
    <property type="entry name" value="Beta/gamma_crystallin"/>
</dbReference>
<comment type="similarity">
    <text evidence="1">Belongs to the beta/gamma-crystallin family.</text>
</comment>
<dbReference type="EMBL" id="VWPK01000058">
    <property type="protein sequence ID" value="KAA5609146.1"/>
    <property type="molecule type" value="Genomic_DNA"/>
</dbReference>
<keyword evidence="2" id="KW-0677">Repeat</keyword>
<reference evidence="4 5" key="1">
    <citation type="submission" date="2019-09" db="EMBL/GenBank/DDBJ databases">
        <title>Genome sequence of Rhodovastum atsumiense, a diverse member of the Acetobacteraceae family of non-sulfur purple photosynthetic bacteria.</title>
        <authorList>
            <person name="Meyer T."/>
            <person name="Kyndt J."/>
        </authorList>
    </citation>
    <scope>NUCLEOTIDE SEQUENCE [LARGE SCALE GENOMIC DNA]</scope>
    <source>
        <strain evidence="4 5">DSM 21279</strain>
    </source>
</reference>
<comment type="caution">
    <text evidence="4">The sequence shown here is derived from an EMBL/GenBank/DDBJ whole genome shotgun (WGS) entry which is preliminary data.</text>
</comment>
<evidence type="ECO:0000313" key="4">
    <source>
        <dbReference type="EMBL" id="KAA5609146.1"/>
    </source>
</evidence>
<feature type="domain" description="Beta/gamma crystallin 'Greek key'" evidence="3">
    <location>
        <begin position="43"/>
        <end position="83"/>
    </location>
</feature>
<proteinExistence type="inferred from homology"/>
<evidence type="ECO:0000256" key="2">
    <source>
        <dbReference type="ARBA" id="ARBA00022737"/>
    </source>
</evidence>
<name>A0A5M6ILJ8_9PROT</name>
<keyword evidence="5" id="KW-1185">Reference proteome</keyword>
<dbReference type="Pfam" id="PF03995">
    <property type="entry name" value="Inhibitor_I36"/>
    <property type="match status" value="1"/>
</dbReference>
<dbReference type="InterPro" id="IPR011024">
    <property type="entry name" value="G_crystallin-like"/>
</dbReference>
<sequence length="90" mass="9638">MPVLAFLYDNPDYTGQNLVIRASDGDLGGLTAAVSSLRISGSGYATVYDQPNYSGASRVFIPGSYSLIGTAWDNRISSIMLSDSSLDPYY</sequence>
<evidence type="ECO:0000256" key="1">
    <source>
        <dbReference type="ARBA" id="ARBA00009646"/>
    </source>
</evidence>
<dbReference type="Proteomes" id="UP000325255">
    <property type="component" value="Unassembled WGS sequence"/>
</dbReference>
<gene>
    <name evidence="4" type="ORF">F1189_25575</name>
</gene>
<accession>A0A5M6ILJ8</accession>
<evidence type="ECO:0000259" key="3">
    <source>
        <dbReference type="PROSITE" id="PS50915"/>
    </source>
</evidence>